<evidence type="ECO:0000313" key="5">
    <source>
        <dbReference type="Proteomes" id="UP001142055"/>
    </source>
</evidence>
<feature type="chain" id="PRO_5040133900" description="N-acetylglucosaminylphosphatidylinositol deacetylase" evidence="3">
    <location>
        <begin position="26"/>
        <end position="263"/>
    </location>
</feature>
<dbReference type="Gene3D" id="3.40.50.10320">
    <property type="entry name" value="LmbE-like"/>
    <property type="match status" value="1"/>
</dbReference>
<organism evidence="4 5">
    <name type="scientific">Blomia tropicalis</name>
    <name type="common">Mite</name>
    <dbReference type="NCBI Taxonomy" id="40697"/>
    <lineage>
        <taxon>Eukaryota</taxon>
        <taxon>Metazoa</taxon>
        <taxon>Ecdysozoa</taxon>
        <taxon>Arthropoda</taxon>
        <taxon>Chelicerata</taxon>
        <taxon>Arachnida</taxon>
        <taxon>Acari</taxon>
        <taxon>Acariformes</taxon>
        <taxon>Sarcoptiformes</taxon>
        <taxon>Astigmata</taxon>
        <taxon>Glycyphagoidea</taxon>
        <taxon>Echimyopodidae</taxon>
        <taxon>Blomia</taxon>
    </lineage>
</organism>
<proteinExistence type="inferred from homology"/>
<evidence type="ECO:0000256" key="3">
    <source>
        <dbReference type="SAM" id="SignalP"/>
    </source>
</evidence>
<keyword evidence="5" id="KW-1185">Reference proteome</keyword>
<comment type="similarity">
    <text evidence="1">Belongs to the PIGL family.</text>
</comment>
<dbReference type="AlphaFoldDB" id="A0A9Q0M042"/>
<dbReference type="InterPro" id="IPR003737">
    <property type="entry name" value="GlcNAc_PI_deacetylase-related"/>
</dbReference>
<feature type="signal peptide" evidence="3">
    <location>
        <begin position="1"/>
        <end position="25"/>
    </location>
</feature>
<dbReference type="EC" id="3.5.1.89" evidence="2"/>
<reference evidence="4" key="1">
    <citation type="submission" date="2022-12" db="EMBL/GenBank/DDBJ databases">
        <title>Genome assemblies of Blomia tropicalis.</title>
        <authorList>
            <person name="Cui Y."/>
        </authorList>
    </citation>
    <scope>NUCLEOTIDE SEQUENCE</scope>
    <source>
        <tissue evidence="4">Adult mites</tissue>
    </source>
</reference>
<dbReference type="SUPFAM" id="SSF102588">
    <property type="entry name" value="LmbE-like"/>
    <property type="match status" value="1"/>
</dbReference>
<dbReference type="GO" id="GO:0000225">
    <property type="term" value="F:N-acetylglucosaminylphosphatidylinositol deacetylase activity"/>
    <property type="evidence" value="ECO:0007669"/>
    <property type="project" value="UniProtKB-EC"/>
</dbReference>
<name>A0A9Q0M042_BLOTA</name>
<evidence type="ECO:0000256" key="1">
    <source>
        <dbReference type="ARBA" id="ARBA00006066"/>
    </source>
</evidence>
<dbReference type="InterPro" id="IPR024078">
    <property type="entry name" value="LmbE-like_dom_sf"/>
</dbReference>
<dbReference type="Proteomes" id="UP001142055">
    <property type="component" value="Chromosome 3"/>
</dbReference>
<accession>A0A9Q0M042</accession>
<dbReference type="Pfam" id="PF02585">
    <property type="entry name" value="PIG-L"/>
    <property type="match status" value="1"/>
</dbReference>
<comment type="caution">
    <text evidence="4">The sequence shown here is derived from an EMBL/GenBank/DDBJ whole genome shotgun (WGS) entry which is preliminary data.</text>
</comment>
<gene>
    <name evidence="4" type="ORF">RDWZM_007982</name>
</gene>
<protein>
    <recommendedName>
        <fullName evidence="2">N-acetylglucosaminylphosphatidylinositol deacetylase</fullName>
        <ecNumber evidence="2">3.5.1.89</ecNumber>
    </recommendedName>
</protein>
<evidence type="ECO:0000313" key="4">
    <source>
        <dbReference type="EMBL" id="KAJ6216825.1"/>
    </source>
</evidence>
<evidence type="ECO:0000256" key="2">
    <source>
        <dbReference type="ARBA" id="ARBA00012176"/>
    </source>
</evidence>
<dbReference type="PANTHER" id="PTHR12993">
    <property type="entry name" value="N-ACETYLGLUCOSAMINYL-PHOSPHATIDYLINOSITOL DE-N-ACETYLASE-RELATED"/>
    <property type="match status" value="1"/>
</dbReference>
<dbReference type="OMA" id="YVLESVN"/>
<dbReference type="GO" id="GO:0005783">
    <property type="term" value="C:endoplasmic reticulum"/>
    <property type="evidence" value="ECO:0007669"/>
    <property type="project" value="TreeGrafter"/>
</dbReference>
<sequence length="263" mass="30994">MTLLLVLFIPIIIGWLLLRPQPLSSVIDIKQNVLFVIAHPDDESMFFGPTLLREIRERIRQPSIDTTVHLLCLSHGNFYGDGKKRFNELTNACQYLVNYCSDFNYTNLNKNKPSFVLKVIDDEYLPDSPNVQWSDHLIRKYVIDYVKVNDIGKIITFDSFGISGHSNHVAIHLALSDHQFRNSSTIQIWQLLTVPLWRKYLSLFDLFITYQNDGEIVHRLSFTDYWNLVETLRHHRSQMLWFRYLYAVTSRYMFINTLNCINN</sequence>
<keyword evidence="3" id="KW-0732">Signal</keyword>
<dbReference type="PANTHER" id="PTHR12993:SF11">
    <property type="entry name" value="N-ACETYLGLUCOSAMINYL-PHOSPHATIDYLINOSITOL DE-N-ACETYLASE"/>
    <property type="match status" value="1"/>
</dbReference>
<dbReference type="EMBL" id="JAPWDV010000003">
    <property type="protein sequence ID" value="KAJ6216825.1"/>
    <property type="molecule type" value="Genomic_DNA"/>
</dbReference>